<gene>
    <name evidence="1" type="ORF">DPMN_179062</name>
</gene>
<protein>
    <submittedName>
        <fullName evidence="1">Uncharacterized protein</fullName>
    </submittedName>
</protein>
<reference evidence="1" key="2">
    <citation type="submission" date="2020-11" db="EMBL/GenBank/DDBJ databases">
        <authorList>
            <person name="McCartney M.A."/>
            <person name="Auch B."/>
            <person name="Kono T."/>
            <person name="Mallez S."/>
            <person name="Becker A."/>
            <person name="Gohl D.M."/>
            <person name="Silverstein K.A.T."/>
            <person name="Koren S."/>
            <person name="Bechman K.B."/>
            <person name="Herman A."/>
            <person name="Abrahante J.E."/>
            <person name="Garbe J."/>
        </authorList>
    </citation>
    <scope>NUCLEOTIDE SEQUENCE</scope>
    <source>
        <strain evidence="1">Duluth1</strain>
        <tissue evidence="1">Whole animal</tissue>
    </source>
</reference>
<sequence>MCLYWNQRVYRNVVYEGLATAHVAKGDKLLLLRKLMSSPYLPCEHIVPAFEQLKLQAEKVCILIINRSWRPS</sequence>
<reference evidence="1" key="1">
    <citation type="journal article" date="2019" name="bioRxiv">
        <title>The Genome of the Zebra Mussel, Dreissena polymorpha: A Resource for Invasive Species Research.</title>
        <authorList>
            <person name="McCartney M.A."/>
            <person name="Auch B."/>
            <person name="Kono T."/>
            <person name="Mallez S."/>
            <person name="Zhang Y."/>
            <person name="Obille A."/>
            <person name="Becker A."/>
            <person name="Abrahante J.E."/>
            <person name="Garbe J."/>
            <person name="Badalamenti J.P."/>
            <person name="Herman A."/>
            <person name="Mangelson H."/>
            <person name="Liachko I."/>
            <person name="Sullivan S."/>
            <person name="Sone E.D."/>
            <person name="Koren S."/>
            <person name="Silverstein K.A.T."/>
            <person name="Beckman K.B."/>
            <person name="Gohl D.M."/>
        </authorList>
    </citation>
    <scope>NUCLEOTIDE SEQUENCE</scope>
    <source>
        <strain evidence="1">Duluth1</strain>
        <tissue evidence="1">Whole animal</tissue>
    </source>
</reference>
<dbReference type="AlphaFoldDB" id="A0A9D4EEG7"/>
<evidence type="ECO:0000313" key="2">
    <source>
        <dbReference type="Proteomes" id="UP000828390"/>
    </source>
</evidence>
<proteinExistence type="predicted"/>
<dbReference type="EMBL" id="JAIWYP010000009">
    <property type="protein sequence ID" value="KAH3777614.1"/>
    <property type="molecule type" value="Genomic_DNA"/>
</dbReference>
<keyword evidence="2" id="KW-1185">Reference proteome</keyword>
<comment type="caution">
    <text evidence="1">The sequence shown here is derived from an EMBL/GenBank/DDBJ whole genome shotgun (WGS) entry which is preliminary data.</text>
</comment>
<organism evidence="1 2">
    <name type="scientific">Dreissena polymorpha</name>
    <name type="common">Zebra mussel</name>
    <name type="synonym">Mytilus polymorpha</name>
    <dbReference type="NCBI Taxonomy" id="45954"/>
    <lineage>
        <taxon>Eukaryota</taxon>
        <taxon>Metazoa</taxon>
        <taxon>Spiralia</taxon>
        <taxon>Lophotrochozoa</taxon>
        <taxon>Mollusca</taxon>
        <taxon>Bivalvia</taxon>
        <taxon>Autobranchia</taxon>
        <taxon>Heteroconchia</taxon>
        <taxon>Euheterodonta</taxon>
        <taxon>Imparidentia</taxon>
        <taxon>Neoheterodontei</taxon>
        <taxon>Myida</taxon>
        <taxon>Dreissenoidea</taxon>
        <taxon>Dreissenidae</taxon>
        <taxon>Dreissena</taxon>
    </lineage>
</organism>
<dbReference type="Proteomes" id="UP000828390">
    <property type="component" value="Unassembled WGS sequence"/>
</dbReference>
<accession>A0A9D4EEG7</accession>
<evidence type="ECO:0000313" key="1">
    <source>
        <dbReference type="EMBL" id="KAH3777614.1"/>
    </source>
</evidence>
<name>A0A9D4EEG7_DREPO</name>